<organism evidence="1 2">
    <name type="scientific">Anaerococcus hydrogenalis DSM 7454</name>
    <dbReference type="NCBI Taxonomy" id="561177"/>
    <lineage>
        <taxon>Bacteria</taxon>
        <taxon>Bacillati</taxon>
        <taxon>Bacillota</taxon>
        <taxon>Tissierellia</taxon>
        <taxon>Tissierellales</taxon>
        <taxon>Peptoniphilaceae</taxon>
        <taxon>Anaerococcus</taxon>
    </lineage>
</organism>
<gene>
    <name evidence="1" type="ORF">ANHYDRO_01226</name>
</gene>
<evidence type="ECO:0000313" key="1">
    <source>
        <dbReference type="EMBL" id="EEB36023.1"/>
    </source>
</evidence>
<name>B6W9H2_9FIRM</name>
<dbReference type="EMBL" id="ABXA01000031">
    <property type="protein sequence ID" value="EEB36023.1"/>
    <property type="molecule type" value="Genomic_DNA"/>
</dbReference>
<dbReference type="STRING" id="561177.ANHYDRO_01226"/>
<proteinExistence type="predicted"/>
<protein>
    <submittedName>
        <fullName evidence="1">Uncharacterized protein</fullName>
    </submittedName>
</protein>
<reference evidence="1 2" key="1">
    <citation type="submission" date="2008-09" db="EMBL/GenBank/DDBJ databases">
        <authorList>
            <person name="Fulton L."/>
            <person name="Clifton S."/>
            <person name="Fulton B."/>
            <person name="Xu J."/>
            <person name="Minx P."/>
            <person name="Pepin K.H."/>
            <person name="Johnson M."/>
            <person name="Thiruvilangam P."/>
            <person name="Bhonagiri V."/>
            <person name="Nash W.E."/>
            <person name="Mardis E.R."/>
            <person name="Wilson R.K."/>
        </authorList>
    </citation>
    <scope>NUCLEOTIDE SEQUENCE [LARGE SCALE GENOMIC DNA]</scope>
    <source>
        <strain evidence="1 2">DSM 7454</strain>
    </source>
</reference>
<sequence>MLKVFSKSLFFKKGKTIPKQDPNRCKKIKIIDFYYQLEYLI</sequence>
<reference evidence="1 2" key="2">
    <citation type="submission" date="2008-10" db="EMBL/GenBank/DDBJ databases">
        <title>Draft genome sequence of Anaerococcus hydrogenalis (DSM 7454).</title>
        <authorList>
            <person name="Sudarsanam P."/>
            <person name="Ley R."/>
            <person name="Guruge J."/>
            <person name="Turnbaugh P.J."/>
            <person name="Mahowald M."/>
            <person name="Liep D."/>
            <person name="Gordon J."/>
        </authorList>
    </citation>
    <scope>NUCLEOTIDE SEQUENCE [LARGE SCALE GENOMIC DNA]</scope>
    <source>
        <strain evidence="1 2">DSM 7454</strain>
    </source>
</reference>
<comment type="caution">
    <text evidence="1">The sequence shown here is derived from an EMBL/GenBank/DDBJ whole genome shotgun (WGS) entry which is preliminary data.</text>
</comment>
<accession>B6W9H2</accession>
<dbReference type="Proteomes" id="UP000005451">
    <property type="component" value="Unassembled WGS sequence"/>
</dbReference>
<dbReference type="AlphaFoldDB" id="B6W9H2"/>
<evidence type="ECO:0000313" key="2">
    <source>
        <dbReference type="Proteomes" id="UP000005451"/>
    </source>
</evidence>